<comment type="similarity">
    <text evidence="2">Belongs to the DNA repair enzymes AP/ExoA family.</text>
</comment>
<evidence type="ECO:0000256" key="5">
    <source>
        <dbReference type="ARBA" id="ARBA00022801"/>
    </source>
</evidence>
<feature type="compositionally biased region" description="Basic and acidic residues" evidence="13">
    <location>
        <begin position="69"/>
        <end position="79"/>
    </location>
</feature>
<reference evidence="16 17" key="1">
    <citation type="submission" date="2010-05" db="EMBL/GenBank/DDBJ databases">
        <title>The Genome Sequence of Thecamonas trahens ATCC 50062.</title>
        <authorList>
            <consortium name="The Broad Institute Genome Sequencing Platform"/>
            <person name="Russ C."/>
            <person name="Cuomo C."/>
            <person name="Shea T."/>
            <person name="Young S.K."/>
            <person name="Zeng Q."/>
            <person name="Koehrsen M."/>
            <person name="Haas B."/>
            <person name="Borodovsky M."/>
            <person name="Guigo R."/>
            <person name="Alvarado L."/>
            <person name="Berlin A."/>
            <person name="Bochicchio J."/>
            <person name="Borenstein D."/>
            <person name="Chapman S."/>
            <person name="Chen Z."/>
            <person name="Freedman E."/>
            <person name="Gellesch M."/>
            <person name="Goldberg J."/>
            <person name="Griggs A."/>
            <person name="Gujja S."/>
            <person name="Heilman E."/>
            <person name="Heiman D."/>
            <person name="Hepburn T."/>
            <person name="Howarth C."/>
            <person name="Jen D."/>
            <person name="Larson L."/>
            <person name="Mehta T."/>
            <person name="Park D."/>
            <person name="Pearson M."/>
            <person name="Roberts A."/>
            <person name="Saif S."/>
            <person name="Shenoy N."/>
            <person name="Sisk P."/>
            <person name="Stolte C."/>
            <person name="Sykes S."/>
            <person name="Thomson T."/>
            <person name="Walk T."/>
            <person name="White J."/>
            <person name="Yandava C."/>
            <person name="Burger G."/>
            <person name="Gray M.W."/>
            <person name="Holland P.W.H."/>
            <person name="King N."/>
            <person name="Lang F.B.F."/>
            <person name="Roger A.J."/>
            <person name="Ruiz-Trillo I."/>
            <person name="Lander E."/>
            <person name="Nusbaum C."/>
        </authorList>
    </citation>
    <scope>NUCLEOTIDE SEQUENCE [LARGE SCALE GENOMIC DNA]</scope>
    <source>
        <strain evidence="16 17">ATCC 50062</strain>
    </source>
</reference>
<dbReference type="PROSITE" id="PS00018">
    <property type="entry name" value="EF_HAND_1"/>
    <property type="match status" value="2"/>
</dbReference>
<dbReference type="PANTHER" id="PTHR22748:SF6">
    <property type="entry name" value="DNA-(APURINIC OR APYRIMIDINIC SITE) ENDONUCLEASE"/>
    <property type="match status" value="1"/>
</dbReference>
<feature type="region of interest" description="Disordered" evidence="13">
    <location>
        <begin position="2849"/>
        <end position="2882"/>
    </location>
</feature>
<dbReference type="InterPro" id="IPR002048">
    <property type="entry name" value="EF_hand_dom"/>
</dbReference>
<feature type="binding site" evidence="10">
    <location>
        <position position="264"/>
    </location>
    <ligand>
        <name>Mg(2+)</name>
        <dbReference type="ChEBI" id="CHEBI:18420"/>
        <label>1</label>
    </ligand>
</feature>
<dbReference type="NCBIfam" id="TIGR00633">
    <property type="entry name" value="xth"/>
    <property type="match status" value="1"/>
</dbReference>
<feature type="binding site" evidence="10">
    <location>
        <position position="376"/>
    </location>
    <ligand>
        <name>Mg(2+)</name>
        <dbReference type="ChEBI" id="CHEBI:18420"/>
        <label>1</label>
    </ligand>
</feature>
<sequence>MPRKRKAEAEAKDKSSPEKRGKTLGGRRALRSGAGGGGEAAAGGIKSGKGSKAGKKGKVGKAGSGADRPMSEDQKRRAEATNSELELEAIPSAQQAEGARTVKIVSWNINSLKAASRDGRLADYVASEDPDVLALQELKLASEAVANEEAFAATVAAAGLGHFPHAVWVPSANKGQSGVALLSKIPWLNVTTKLEMGGHELESDGRFVAAEFDDFIVVATYTPNAGPKLVRLGRRVDVWDAALGAYLEQLREAAPGKAVVWTGDLNVAPFAIDVANPEKKESQPGFSPAERDSFQAICARAGLVDTYRKLRDTVADDHPLAAVMDAQIYSFYSYRVRGARPRNIGWRLDHFVVSEHALPRVHASIIRPASVVGSDHLPIVLNNLGEWELKQERAFTRWLNAVLACRSLEVTDLARDLADGSILINTLEILMGAPMPKHRKNPTSPMHQRENVALALDVLGKEGVVVSCSVESVRNGDRKMVLGLVWSMIRHFHIRADGVSVSKTLLAWINEELHGYACCPVRNFTTNFQNGMVLCALVHHLNPSLIDYDALDPNDAEGNLKLALQKAHDAFDIPIMFDAADVSHKPDKLSVMTYVEFFRDHTRSREEVRHIFDYYDTDGSNIMDEAEFRQYLVDCGYDVTDEAMTAVMSLLDRDNSGTVTFDEFLSWYTSPNRDEMLETTGDVRRRWGERPELSTAVREKAAAGAAGAAGTGADRSTDTVAETASNGSGIGLASPPASPIKAGSSSRMASPSPARRSRLNSSGHSLNLTNSRLHAALARARSPMAPERERSISSLRGRSRSPSISSLNRSMPDHAAGQIDPATRSRLTQRRGSLPLGAPLRAPPHQPDECRRCKQHEREIAKLRRQLQSSETRIDELASAVDETNAPASTTFALRQSGMVLEPELMRQLDTANSKLASVQAEYDALAKAHKTLEREVTEAQAAHEAEVAEYNDKLAVAANAFNVVKEQWSAQQIEHAAELEERSKLEGKLEKALNKSRAARAELEAQLEATRAEAESAAKNATDALAAETTAREDHNRKIADLSTELKNCQMSQEAAQAELASVREELRSEEQVRSKSEVELRVLREQCDEAKAELAGVLKSASERKERIKQLEAELDASYEERSRLEAKVEELAQVETKLVATVAAQREHGSMQKAVQGDLAAVRQELQRTEQARSQLEVEHRVLREHHESARAKLASTEASAKDQVAELERVREEVGLLCQQLQGKDAEVRVLQSHQAEARAELERMQKSLDERADRVAALEAKLDNSLDDRTELQQQIAELQVQAREAKSRAAAAEARAIELEDEAEATSMALEASTASLEESSQLARTEAESAQRELRELRARIESLEKVRQADAARAEHEAEARLAAERKLEHAKAECEAAEQALADRVARVDVLEARVDASLDERNELQQQIVELKAAVRETGAAKDADAAHVAQLQAAAQAAEAARVRGHDELTRTRAEYKAKLEAAEEAHGRIVARAEREEAARLEAEARLAAAASEHAETQQRLERAEAERRAAEASLEERLARVETLEAKLDTSLDERQSLQDKVAELQSQIREAEKKTLHLEAQQASSEELIAMVKRDRADVVTRLEAEIAALKGRLAEQEHDAAKVQTKMDALEAELTSERQAHAEVANDLRASVSEREAELATRRTECSELQLQLEALQREIAVTEDAAKHAADELDECRAELEAVQLARSTAECKVEELASELRQSLAAAADAKTELAGCRQELADAGEAQKAIAVRLAEAEAELERERAAHAHTLEQQTADVALLESVRAEKTELVRERDVLKLELGTLSEARTRDARVQQGVREDLEQGLAEAQAERATVEATLGKRLAAAEQASEAASRERDEAKAELATVSVLMARETEAHGETKAELAIIAERARELQTEVSSTSEKCEQIARERDVARVELATTTEARERERRVQDVVRKELEEALGKAKARCETLDQERQDLERRAIELEVLAASAANAAAVAEADRDQRVAENEVEVKAVREQLIAEKETEIKAVREQLVAEKESEIKAVREQLVAEREASVQAVHEQLVAEKETEIKAVREQLVAERKAEMKAMREQLVAEKESEIKAVREQVVVEKETDIKVVREQLVAEHRAEHEQLVAEKETEIKAVREQLVAEKESEINAVREQVVVEKETEIKTVREQLVAEKESEINAVREQVVVEKETEIKTVREQLVAEHRAEHKQLVAEKETEIKAVREQLVAEKESEINAVREQVVVEKETEIKTVREQLVAEHRAEHEQLVAEKETEIKAVHEQLVAEKESEINAVREQVVVEKETEIKTVREQLVAEHRAEHEQLVAEKETEIKAVHEQLVAEKESEIKAVREQLVAEHKAAHEQLVAEKESEIKAVREQLVAEKESEIKTVREKLITEHEAAREQLASEKEAQIQALREQLASQTRVTALAEDDLATASRRLETAVRSLDATSARVTKLEAKLDAAHDARSKQQAQIAALQDELQAAEQARIHAEVSASSAAERESVLAEEQTAHRAHVNDALAKAEAKIAELTTQLERGAFLETQLSSTTKAHKSLLAEYEAFKAEHAVYADVQAKLETALRTKNAEWARQYEALMGEHSHLGLKYDAHKVRYMEIKHKYIAARDRIMEAVRTAENRKDAEYAEQVHTALDSVARAEADRAQAQADARRFSGELGDANDTIARLTADLASYRHKAETAHARYETLLAKLIHYEKHVVPELKLEVQAAQVAVVEEAKRKDVNHTYLDKVIHDKHALERQLADAKNTIALFEAHQPASPLARKSRERRPAEESGGPSRGPDGPASLEKPASPKAPSQMTIDTLKTQLRNERAEHAKAKALVLSLQHQLAVAVKHVSAASSSPLAPTPSLPSLKRTRRRVRRTHSAAE</sequence>
<keyword evidence="8" id="KW-0009">Actin-binding</keyword>
<keyword evidence="5" id="KW-0378">Hydrolase</keyword>
<dbReference type="PROSITE" id="PS50021">
    <property type="entry name" value="CH"/>
    <property type="match status" value="2"/>
</dbReference>
<feature type="domain" description="Calponin-homology (CH)" evidence="14">
    <location>
        <begin position="499"/>
        <end position="603"/>
    </location>
</feature>
<keyword evidence="10" id="KW-0464">Manganese</keyword>
<dbReference type="GO" id="GO:0006284">
    <property type="term" value="P:base-excision repair"/>
    <property type="evidence" value="ECO:0007669"/>
    <property type="project" value="TreeGrafter"/>
</dbReference>
<feature type="compositionally biased region" description="Basic residues" evidence="13">
    <location>
        <begin position="2868"/>
        <end position="2882"/>
    </location>
</feature>
<dbReference type="Pfam" id="PF03372">
    <property type="entry name" value="Exo_endo_phos"/>
    <property type="match status" value="1"/>
</dbReference>
<dbReference type="PROSITE" id="PS50222">
    <property type="entry name" value="EF_HAND_2"/>
    <property type="match status" value="2"/>
</dbReference>
<feature type="site" description="Important for catalytic activity" evidence="11">
    <location>
        <position position="349"/>
    </location>
</feature>
<dbReference type="InterPro" id="IPR001715">
    <property type="entry name" value="CH_dom"/>
</dbReference>
<feature type="compositionally biased region" description="Low complexity" evidence="13">
    <location>
        <begin position="772"/>
        <end position="781"/>
    </location>
</feature>
<evidence type="ECO:0000256" key="8">
    <source>
        <dbReference type="ARBA" id="ARBA00023203"/>
    </source>
</evidence>
<feature type="active site" description="Proton donor/acceptor" evidence="9">
    <location>
        <position position="264"/>
    </location>
</feature>
<dbReference type="GO" id="GO:0008081">
    <property type="term" value="F:phosphoric diester hydrolase activity"/>
    <property type="evidence" value="ECO:0007669"/>
    <property type="project" value="TreeGrafter"/>
</dbReference>
<feature type="domain" description="EF-hand" evidence="15">
    <location>
        <begin position="603"/>
        <end position="638"/>
    </location>
</feature>
<keyword evidence="17" id="KW-1185">Reference proteome</keyword>
<dbReference type="PROSITE" id="PS00726">
    <property type="entry name" value="AP_NUCLEASE_F1_1"/>
    <property type="match status" value="1"/>
</dbReference>
<dbReference type="EMBL" id="GL349462">
    <property type="protein sequence ID" value="KNC50752.1"/>
    <property type="molecule type" value="Genomic_DNA"/>
</dbReference>
<evidence type="ECO:0000256" key="3">
    <source>
        <dbReference type="ARBA" id="ARBA00022723"/>
    </source>
</evidence>
<comment type="cofactor">
    <cofactor evidence="10">
        <name>Mg(2+)</name>
        <dbReference type="ChEBI" id="CHEBI:18420"/>
    </cofactor>
    <cofactor evidence="10">
        <name>Mn(2+)</name>
        <dbReference type="ChEBI" id="CHEBI:29035"/>
    </cofactor>
    <text evidence="10">Probably binds two magnesium or manganese ions per subunit.</text>
</comment>
<dbReference type="InterPro" id="IPR036691">
    <property type="entry name" value="Endo/exonu/phosph_ase_sf"/>
</dbReference>
<feature type="binding site" evidence="10">
    <location>
        <position position="266"/>
    </location>
    <ligand>
        <name>Mg(2+)</name>
        <dbReference type="ChEBI" id="CHEBI:18420"/>
        <label>1</label>
    </ligand>
</feature>
<feature type="coiled-coil region" evidence="12">
    <location>
        <begin position="853"/>
        <end position="880"/>
    </location>
</feature>
<dbReference type="SUPFAM" id="SSF47576">
    <property type="entry name" value="Calponin-homology domain, CH-domain"/>
    <property type="match status" value="1"/>
</dbReference>
<gene>
    <name evidence="16" type="ORF">AMSG_12001</name>
</gene>
<feature type="coiled-coil region" evidence="12">
    <location>
        <begin position="1939"/>
        <end position="1980"/>
    </location>
</feature>
<dbReference type="GeneID" id="25569916"/>
<feature type="domain" description="Calponin-homology (CH)" evidence="14">
    <location>
        <begin position="389"/>
        <end position="493"/>
    </location>
</feature>
<dbReference type="CDD" id="cd09087">
    <property type="entry name" value="Ape1-like_AP-endo"/>
    <property type="match status" value="1"/>
</dbReference>
<dbReference type="GO" id="GO:0003779">
    <property type="term" value="F:actin binding"/>
    <property type="evidence" value="ECO:0007669"/>
    <property type="project" value="UniProtKB-KW"/>
</dbReference>
<dbReference type="InterPro" id="IPR005135">
    <property type="entry name" value="Endo/exonuclease/phosphatase"/>
</dbReference>
<feature type="compositionally biased region" description="Low complexity" evidence="13">
    <location>
        <begin position="2849"/>
        <end position="2858"/>
    </location>
</feature>
<evidence type="ECO:0000256" key="13">
    <source>
        <dbReference type="SAM" id="MobiDB-lite"/>
    </source>
</evidence>
<dbReference type="InterPro" id="IPR020848">
    <property type="entry name" value="AP_endonuclease_F1_CS"/>
</dbReference>
<evidence type="ECO:0000256" key="2">
    <source>
        <dbReference type="ARBA" id="ARBA00007092"/>
    </source>
</evidence>
<dbReference type="InterPro" id="IPR036872">
    <property type="entry name" value="CH_dom_sf"/>
</dbReference>
<dbReference type="Gene3D" id="1.10.238.10">
    <property type="entry name" value="EF-hand"/>
    <property type="match status" value="1"/>
</dbReference>
<keyword evidence="7 10" id="KW-0460">Magnesium</keyword>
<dbReference type="CDD" id="cd00051">
    <property type="entry name" value="EFh"/>
    <property type="match status" value="1"/>
</dbReference>
<dbReference type="GO" id="GO:0008311">
    <property type="term" value="F:double-stranded DNA 3'-5' DNA exonuclease activity"/>
    <property type="evidence" value="ECO:0007669"/>
    <property type="project" value="TreeGrafter"/>
</dbReference>
<feature type="compositionally biased region" description="Low complexity" evidence="13">
    <location>
        <begin position="744"/>
        <end position="762"/>
    </location>
</feature>
<feature type="binding site" evidence="10">
    <location>
        <position position="137"/>
    </location>
    <ligand>
        <name>Mg(2+)</name>
        <dbReference type="ChEBI" id="CHEBI:18420"/>
        <label>1</label>
    </ligand>
</feature>
<dbReference type="GO" id="GO:0005509">
    <property type="term" value="F:calcium ion binding"/>
    <property type="evidence" value="ECO:0007669"/>
    <property type="project" value="InterPro"/>
</dbReference>
<organism evidence="16 17">
    <name type="scientific">Thecamonas trahens ATCC 50062</name>
    <dbReference type="NCBI Taxonomy" id="461836"/>
    <lineage>
        <taxon>Eukaryota</taxon>
        <taxon>Apusozoa</taxon>
        <taxon>Apusomonadida</taxon>
        <taxon>Apusomonadidae</taxon>
        <taxon>Thecamonas</taxon>
    </lineage>
</organism>
<feature type="coiled-coil region" evidence="12">
    <location>
        <begin position="1457"/>
        <end position="1864"/>
    </location>
</feature>
<feature type="binding site" evidence="10">
    <location>
        <position position="375"/>
    </location>
    <ligand>
        <name>Mg(2+)</name>
        <dbReference type="ChEBI" id="CHEBI:18420"/>
        <label>1</label>
    </ligand>
</feature>
<evidence type="ECO:0000313" key="17">
    <source>
        <dbReference type="Proteomes" id="UP000054408"/>
    </source>
</evidence>
<feature type="active site" evidence="9">
    <location>
        <position position="221"/>
    </location>
</feature>
<feature type="region of interest" description="Disordered" evidence="13">
    <location>
        <begin position="1"/>
        <end position="92"/>
    </location>
</feature>
<feature type="compositionally biased region" description="Low complexity" evidence="13">
    <location>
        <begin position="702"/>
        <end position="713"/>
    </location>
</feature>
<dbReference type="OrthoDB" id="498125at2759"/>
<keyword evidence="6" id="KW-0106">Calcium</keyword>
<keyword evidence="12" id="KW-0175">Coiled coil</keyword>
<evidence type="ECO:0000259" key="14">
    <source>
        <dbReference type="PROSITE" id="PS50021"/>
    </source>
</evidence>
<dbReference type="PROSITE" id="PS51435">
    <property type="entry name" value="AP_NUCLEASE_F1_4"/>
    <property type="match status" value="1"/>
</dbReference>
<dbReference type="InterPro" id="IPR020847">
    <property type="entry name" value="AP_endonuclease_F1_BS"/>
</dbReference>
<dbReference type="Pfam" id="PF13499">
    <property type="entry name" value="EF-hand_7"/>
    <property type="match status" value="1"/>
</dbReference>
<dbReference type="SUPFAM" id="SSF56219">
    <property type="entry name" value="DNase I-like"/>
    <property type="match status" value="1"/>
</dbReference>
<evidence type="ECO:0008006" key="18">
    <source>
        <dbReference type="Google" id="ProtNLM"/>
    </source>
</evidence>
<proteinExistence type="inferred from homology"/>
<name>A0A0L0DEJ5_THETB</name>
<dbReference type="SMART" id="SM00054">
    <property type="entry name" value="EFh"/>
    <property type="match status" value="2"/>
</dbReference>
<evidence type="ECO:0000256" key="4">
    <source>
        <dbReference type="ARBA" id="ARBA00022737"/>
    </source>
</evidence>
<feature type="site" description="Interaction with DNA substrate" evidence="11">
    <location>
        <position position="376"/>
    </location>
</feature>
<feature type="coiled-coil region" evidence="12">
    <location>
        <begin position="2258"/>
        <end position="2532"/>
    </location>
</feature>
<feature type="coiled-coil region" evidence="12">
    <location>
        <begin position="909"/>
        <end position="950"/>
    </location>
</feature>
<dbReference type="InterPro" id="IPR001589">
    <property type="entry name" value="Actinin_actin-bd_CS"/>
</dbReference>
<evidence type="ECO:0000256" key="9">
    <source>
        <dbReference type="PIRSR" id="PIRSR604808-1"/>
    </source>
</evidence>
<feature type="coiled-coil region" evidence="12">
    <location>
        <begin position="976"/>
        <end position="1431"/>
    </location>
</feature>
<feature type="coiled-coil region" evidence="12">
    <location>
        <begin position="2007"/>
        <end position="2143"/>
    </location>
</feature>
<dbReference type="Proteomes" id="UP000054408">
    <property type="component" value="Unassembled WGS sequence"/>
</dbReference>
<evidence type="ECO:0000256" key="1">
    <source>
        <dbReference type="ARBA" id="ARBA00001936"/>
    </source>
</evidence>
<feature type="compositionally biased region" description="Low complexity" evidence="13">
    <location>
        <begin position="792"/>
        <end position="810"/>
    </location>
</feature>
<evidence type="ECO:0000256" key="6">
    <source>
        <dbReference type="ARBA" id="ARBA00022837"/>
    </source>
</evidence>
<feature type="coiled-coil region" evidence="12">
    <location>
        <begin position="2202"/>
        <end position="2229"/>
    </location>
</feature>
<evidence type="ECO:0000256" key="11">
    <source>
        <dbReference type="PIRSR" id="PIRSR604808-3"/>
    </source>
</evidence>
<dbReference type="InterPro" id="IPR011992">
    <property type="entry name" value="EF-hand-dom_pair"/>
</dbReference>
<dbReference type="PROSITE" id="PS00728">
    <property type="entry name" value="AP_NUCLEASE_F1_3"/>
    <property type="match status" value="1"/>
</dbReference>
<feature type="region of interest" description="Disordered" evidence="13">
    <location>
        <begin position="683"/>
        <end position="849"/>
    </location>
</feature>
<feature type="compositionally biased region" description="Basic and acidic residues" evidence="13">
    <location>
        <begin position="7"/>
        <end position="21"/>
    </location>
</feature>
<dbReference type="GO" id="GO:0003677">
    <property type="term" value="F:DNA binding"/>
    <property type="evidence" value="ECO:0007669"/>
    <property type="project" value="InterPro"/>
</dbReference>
<evidence type="ECO:0000259" key="15">
    <source>
        <dbReference type="PROSITE" id="PS50222"/>
    </source>
</evidence>
<dbReference type="InterPro" id="IPR018247">
    <property type="entry name" value="EF_Hand_1_Ca_BS"/>
</dbReference>
<feature type="compositionally biased region" description="Basic and acidic residues" evidence="13">
    <location>
        <begin position="683"/>
        <end position="701"/>
    </location>
</feature>
<dbReference type="PANTHER" id="PTHR22748">
    <property type="entry name" value="AP ENDONUCLEASE"/>
    <property type="match status" value="1"/>
</dbReference>
<feature type="binding site" evidence="10">
    <location>
        <position position="108"/>
    </location>
    <ligand>
        <name>Mg(2+)</name>
        <dbReference type="ChEBI" id="CHEBI:18420"/>
        <label>1</label>
    </ligand>
</feature>
<dbReference type="RefSeq" id="XP_013756822.1">
    <property type="nucleotide sequence ID" value="XM_013901368.1"/>
</dbReference>
<evidence type="ECO:0000256" key="12">
    <source>
        <dbReference type="SAM" id="Coils"/>
    </source>
</evidence>
<dbReference type="SMART" id="SM00033">
    <property type="entry name" value="CH"/>
    <property type="match status" value="2"/>
</dbReference>
<keyword evidence="3 10" id="KW-0479">Metal-binding</keyword>
<feature type="active site" description="Proton acceptor" evidence="9">
    <location>
        <position position="376"/>
    </location>
</feature>
<dbReference type="SUPFAM" id="SSF47473">
    <property type="entry name" value="EF-hand"/>
    <property type="match status" value="1"/>
</dbReference>
<keyword evidence="4" id="KW-0677">Repeat</keyword>
<evidence type="ECO:0000256" key="10">
    <source>
        <dbReference type="PIRSR" id="PIRSR604808-2"/>
    </source>
</evidence>
<feature type="region of interest" description="Disordered" evidence="13">
    <location>
        <begin position="2767"/>
        <end position="2814"/>
    </location>
</feature>
<protein>
    <recommendedName>
        <fullName evidence="18">Calmodulin</fullName>
    </recommendedName>
</protein>
<dbReference type="PROSITE" id="PS00019">
    <property type="entry name" value="ACTININ_1"/>
    <property type="match status" value="1"/>
</dbReference>
<accession>A0A0L0DEJ5</accession>
<dbReference type="Pfam" id="PF00307">
    <property type="entry name" value="CH"/>
    <property type="match status" value="2"/>
</dbReference>
<feature type="domain" description="EF-hand" evidence="15">
    <location>
        <begin position="639"/>
        <end position="674"/>
    </location>
</feature>
<feature type="compositionally biased region" description="Polar residues" evidence="13">
    <location>
        <begin position="718"/>
        <end position="727"/>
    </location>
</feature>
<feature type="site" description="Transition state stabilizer" evidence="11">
    <location>
        <position position="266"/>
    </location>
</feature>
<evidence type="ECO:0000256" key="7">
    <source>
        <dbReference type="ARBA" id="ARBA00022842"/>
    </source>
</evidence>
<dbReference type="GO" id="GO:0005634">
    <property type="term" value="C:nucleus"/>
    <property type="evidence" value="ECO:0007669"/>
    <property type="project" value="TreeGrafter"/>
</dbReference>
<dbReference type="GO" id="GO:0003906">
    <property type="term" value="F:DNA-(apurinic or apyrimidinic site) endonuclease activity"/>
    <property type="evidence" value="ECO:0007669"/>
    <property type="project" value="TreeGrafter"/>
</dbReference>
<dbReference type="Gene3D" id="3.60.10.10">
    <property type="entry name" value="Endonuclease/exonuclease/phosphatase"/>
    <property type="match status" value="1"/>
</dbReference>
<feature type="compositionally biased region" description="Gly residues" evidence="13">
    <location>
        <begin position="33"/>
        <end position="47"/>
    </location>
</feature>
<dbReference type="Gene3D" id="1.10.418.10">
    <property type="entry name" value="Calponin-like domain"/>
    <property type="match status" value="2"/>
</dbReference>
<dbReference type="InterPro" id="IPR004808">
    <property type="entry name" value="AP_endonuc_1"/>
</dbReference>
<evidence type="ECO:0000313" key="16">
    <source>
        <dbReference type="EMBL" id="KNC50752.1"/>
    </source>
</evidence>
<comment type="cofactor">
    <cofactor evidence="1">
        <name>Mn(2+)</name>
        <dbReference type="ChEBI" id="CHEBI:29035"/>
    </cofactor>
</comment>